<evidence type="ECO:0000259" key="1">
    <source>
        <dbReference type="Pfam" id="PF01636"/>
    </source>
</evidence>
<keyword evidence="3" id="KW-1185">Reference proteome</keyword>
<organism evidence="2 3">
    <name type="scientific">Kribbella albertanoniae</name>
    <dbReference type="NCBI Taxonomy" id="1266829"/>
    <lineage>
        <taxon>Bacteria</taxon>
        <taxon>Bacillati</taxon>
        <taxon>Actinomycetota</taxon>
        <taxon>Actinomycetes</taxon>
        <taxon>Propionibacteriales</taxon>
        <taxon>Kribbellaceae</taxon>
        <taxon>Kribbella</taxon>
    </lineage>
</organism>
<accession>A0A4R4P1Y4</accession>
<sequence>MANYIKRRLPAAAGSIAAELRMAEAEVRFYREVAPEIGVRVPECYRAELDDEGSLLELEDLSTWRQGADPGAAATLLRSMHDRWVDRAHVRWPWLRPIGAGDELVARLYDDTWPKLAARSDLSAPVREFGARLVGKVLQVEARVLEAGPLTLVHGDASAPNLRTAPDGEIALLDWEDVSAAPGVIDLTWHLVSSVPPAQWAEALAAYGPSDGLRTALPSSMVQGYLSMADWPEGSEEAAAFNERLAAGVAML</sequence>
<dbReference type="OrthoDB" id="115252at2"/>
<dbReference type="AlphaFoldDB" id="A0A4R4P1Y4"/>
<dbReference type="Proteomes" id="UP000295075">
    <property type="component" value="Unassembled WGS sequence"/>
</dbReference>
<feature type="domain" description="Aminoglycoside phosphotransferase" evidence="1">
    <location>
        <begin position="22"/>
        <end position="209"/>
    </location>
</feature>
<dbReference type="RefSeq" id="WP_132415414.1">
    <property type="nucleotide sequence ID" value="NZ_SMKA01000378.1"/>
</dbReference>
<dbReference type="EMBL" id="SMKA01000378">
    <property type="protein sequence ID" value="TDC14640.1"/>
    <property type="molecule type" value="Genomic_DNA"/>
</dbReference>
<gene>
    <name evidence="2" type="ORF">E1261_41930</name>
</gene>
<proteinExistence type="predicted"/>
<dbReference type="InterPro" id="IPR011009">
    <property type="entry name" value="Kinase-like_dom_sf"/>
</dbReference>
<protein>
    <submittedName>
        <fullName evidence="2">Aminoglycoside phosphotransferase family protein</fullName>
    </submittedName>
</protein>
<dbReference type="InterPro" id="IPR002575">
    <property type="entry name" value="Aminoglycoside_PTrfase"/>
</dbReference>
<dbReference type="Gene3D" id="3.90.1200.10">
    <property type="match status" value="1"/>
</dbReference>
<keyword evidence="2" id="KW-0808">Transferase</keyword>
<evidence type="ECO:0000313" key="2">
    <source>
        <dbReference type="EMBL" id="TDC14640.1"/>
    </source>
</evidence>
<dbReference type="GO" id="GO:0016740">
    <property type="term" value="F:transferase activity"/>
    <property type="evidence" value="ECO:0007669"/>
    <property type="project" value="UniProtKB-KW"/>
</dbReference>
<evidence type="ECO:0000313" key="3">
    <source>
        <dbReference type="Proteomes" id="UP000295075"/>
    </source>
</evidence>
<dbReference type="SUPFAM" id="SSF56112">
    <property type="entry name" value="Protein kinase-like (PK-like)"/>
    <property type="match status" value="1"/>
</dbReference>
<comment type="caution">
    <text evidence="2">The sequence shown here is derived from an EMBL/GenBank/DDBJ whole genome shotgun (WGS) entry which is preliminary data.</text>
</comment>
<dbReference type="Pfam" id="PF01636">
    <property type="entry name" value="APH"/>
    <property type="match status" value="1"/>
</dbReference>
<reference evidence="2 3" key="1">
    <citation type="submission" date="2019-03" db="EMBL/GenBank/DDBJ databases">
        <title>Draft genome sequences of novel Actinobacteria.</title>
        <authorList>
            <person name="Sahin N."/>
            <person name="Ay H."/>
            <person name="Saygin H."/>
        </authorList>
    </citation>
    <scope>NUCLEOTIDE SEQUENCE [LARGE SCALE GENOMIC DNA]</scope>
    <source>
        <strain evidence="2 3">JCM 30547</strain>
    </source>
</reference>
<name>A0A4R4P1Y4_9ACTN</name>